<sequence length="82" mass="8807">MHPRNPGGKALRRGVRDPTAAVQGTVRAVHGREGGRARHRDLDGGLVAGPGRAACVPVQHAEPFTACRTGYRRRQEEEEGEG</sequence>
<organism evidence="1 2">
    <name type="scientific">Streptomyces sannanensis</name>
    <dbReference type="NCBI Taxonomy" id="285536"/>
    <lineage>
        <taxon>Bacteria</taxon>
        <taxon>Bacillati</taxon>
        <taxon>Actinomycetota</taxon>
        <taxon>Actinomycetes</taxon>
        <taxon>Kitasatosporales</taxon>
        <taxon>Streptomycetaceae</taxon>
        <taxon>Streptomyces</taxon>
    </lineage>
</organism>
<accession>A0ABP6SBA7</accession>
<keyword evidence="2" id="KW-1185">Reference proteome</keyword>
<proteinExistence type="predicted"/>
<reference evidence="2" key="1">
    <citation type="journal article" date="2019" name="Int. J. Syst. Evol. Microbiol.">
        <title>The Global Catalogue of Microorganisms (GCM) 10K type strain sequencing project: providing services to taxonomists for standard genome sequencing and annotation.</title>
        <authorList>
            <consortium name="The Broad Institute Genomics Platform"/>
            <consortium name="The Broad Institute Genome Sequencing Center for Infectious Disease"/>
            <person name="Wu L."/>
            <person name="Ma J."/>
        </authorList>
    </citation>
    <scope>NUCLEOTIDE SEQUENCE [LARGE SCALE GENOMIC DNA]</scope>
    <source>
        <strain evidence="2">JCM 9651</strain>
    </source>
</reference>
<evidence type="ECO:0000313" key="2">
    <source>
        <dbReference type="Proteomes" id="UP001499990"/>
    </source>
</evidence>
<protein>
    <submittedName>
        <fullName evidence="1">Uncharacterized protein</fullName>
    </submittedName>
</protein>
<evidence type="ECO:0000313" key="1">
    <source>
        <dbReference type="EMBL" id="GAA3372592.1"/>
    </source>
</evidence>
<dbReference type="EMBL" id="BAAAYL010000001">
    <property type="protein sequence ID" value="GAA3372592.1"/>
    <property type="molecule type" value="Genomic_DNA"/>
</dbReference>
<name>A0ABP6SBA7_9ACTN</name>
<comment type="caution">
    <text evidence="1">The sequence shown here is derived from an EMBL/GenBank/DDBJ whole genome shotgun (WGS) entry which is preliminary data.</text>
</comment>
<gene>
    <name evidence="1" type="ORF">GCM10020367_28110</name>
</gene>
<dbReference type="Proteomes" id="UP001499990">
    <property type="component" value="Unassembled WGS sequence"/>
</dbReference>